<dbReference type="PANTHER" id="PTHR34482">
    <property type="entry name" value="DNA DAMAGE-INDUCIBLE PROTEIN 1-LIKE"/>
    <property type="match status" value="1"/>
</dbReference>
<protein>
    <recommendedName>
        <fullName evidence="2">Retrotransposon gag domain-containing protein</fullName>
    </recommendedName>
</protein>
<feature type="region of interest" description="Disordered" evidence="1">
    <location>
        <begin position="186"/>
        <end position="264"/>
    </location>
</feature>
<reference evidence="3 4" key="1">
    <citation type="submission" date="2021-02" db="EMBL/GenBank/DDBJ databases">
        <title>Plant Genome Project.</title>
        <authorList>
            <person name="Zhang R.-G."/>
        </authorList>
    </citation>
    <scope>NUCLEOTIDE SEQUENCE [LARGE SCALE GENOMIC DNA]</scope>
    <source>
        <tissue evidence="3">Leaves</tissue>
    </source>
</reference>
<feature type="region of interest" description="Disordered" evidence="1">
    <location>
        <begin position="281"/>
        <end position="345"/>
    </location>
</feature>
<evidence type="ECO:0000313" key="4">
    <source>
        <dbReference type="Proteomes" id="UP000827721"/>
    </source>
</evidence>
<comment type="caution">
    <text evidence="3">The sequence shown here is derived from an EMBL/GenBank/DDBJ whole genome shotgun (WGS) entry which is preliminary data.</text>
</comment>
<organism evidence="3 4">
    <name type="scientific">Xanthoceras sorbifolium</name>
    <dbReference type="NCBI Taxonomy" id="99658"/>
    <lineage>
        <taxon>Eukaryota</taxon>
        <taxon>Viridiplantae</taxon>
        <taxon>Streptophyta</taxon>
        <taxon>Embryophyta</taxon>
        <taxon>Tracheophyta</taxon>
        <taxon>Spermatophyta</taxon>
        <taxon>Magnoliopsida</taxon>
        <taxon>eudicotyledons</taxon>
        <taxon>Gunneridae</taxon>
        <taxon>Pentapetalae</taxon>
        <taxon>rosids</taxon>
        <taxon>malvids</taxon>
        <taxon>Sapindales</taxon>
        <taxon>Sapindaceae</taxon>
        <taxon>Xanthoceroideae</taxon>
        <taxon>Xanthoceras</taxon>
    </lineage>
</organism>
<accession>A0ABQ8I5Y5</accession>
<proteinExistence type="predicted"/>
<feature type="compositionally biased region" description="Low complexity" evidence="1">
    <location>
        <begin position="216"/>
        <end position="231"/>
    </location>
</feature>
<name>A0ABQ8I5Y5_9ROSI</name>
<feature type="compositionally biased region" description="Polar residues" evidence="1">
    <location>
        <begin position="321"/>
        <end position="332"/>
    </location>
</feature>
<sequence>MLAAVFHQLRDPNVSLERARKLGVKPSDATGDPEPALSWLESNEEIFQVMGCMEEQMVTYSAFLLKDKAKDWWKALQRRHPKGVSWADFRREFSEKFYPKSYRDARVEEFFRLEQGSMSVADYERRFSELIRVVPYIADNEEEKANRFAVGLNLKIRAYVASAAHTQYGVLVEVATRVERSMAAILRTRPQKQSSFGSSQGGPSKSARIGDQPIWSSSQRSSAGPQSSQASVKPATGSSSTTENMRTRPLCSRYGRNHTGEGRQGITGCYICGQEGHFMKNYPQTEPASTSKPETRSTATGQTSGDRGQERGGFQFREPSISGQPNRGTSRSGPPMRQSGRPRTQARVFAVTQQEAEATLEVATVTITVFDRDAYVLIDLRLPTLLFPWVMLQMLV</sequence>
<keyword evidence="4" id="KW-1185">Reference proteome</keyword>
<dbReference type="Proteomes" id="UP000827721">
    <property type="component" value="Unassembled WGS sequence"/>
</dbReference>
<dbReference type="EMBL" id="JAFEMO010000004">
    <property type="protein sequence ID" value="KAH7571869.1"/>
    <property type="molecule type" value="Genomic_DNA"/>
</dbReference>
<dbReference type="InterPro" id="IPR005162">
    <property type="entry name" value="Retrotrans_gag_dom"/>
</dbReference>
<dbReference type="Pfam" id="PF03732">
    <property type="entry name" value="Retrotrans_gag"/>
    <property type="match status" value="1"/>
</dbReference>
<feature type="compositionally biased region" description="Polar residues" evidence="1">
    <location>
        <begin position="282"/>
        <end position="306"/>
    </location>
</feature>
<feature type="compositionally biased region" description="Low complexity" evidence="1">
    <location>
        <begin position="191"/>
        <end position="206"/>
    </location>
</feature>
<evidence type="ECO:0000256" key="1">
    <source>
        <dbReference type="SAM" id="MobiDB-lite"/>
    </source>
</evidence>
<evidence type="ECO:0000259" key="2">
    <source>
        <dbReference type="Pfam" id="PF03732"/>
    </source>
</evidence>
<gene>
    <name evidence="3" type="ORF">JRO89_XS04G0158800</name>
</gene>
<dbReference type="PANTHER" id="PTHR34482:SF36">
    <property type="entry name" value="RETROTRANSPOSON GAG DOMAIN-CONTAINING PROTEIN"/>
    <property type="match status" value="1"/>
</dbReference>
<evidence type="ECO:0000313" key="3">
    <source>
        <dbReference type="EMBL" id="KAH7571869.1"/>
    </source>
</evidence>
<feature type="domain" description="Retrotransposon gag" evidence="2">
    <location>
        <begin position="62"/>
        <end position="153"/>
    </location>
</feature>